<dbReference type="EMBL" id="VCKW01000105">
    <property type="protein sequence ID" value="TMQ96806.1"/>
    <property type="molecule type" value="Genomic_DNA"/>
</dbReference>
<name>A0A5C4J9C1_9ACTN</name>
<dbReference type="Proteomes" id="UP000309174">
    <property type="component" value="Unassembled WGS sequence"/>
</dbReference>
<keyword evidence="5" id="KW-1185">Reference proteome</keyword>
<dbReference type="Pfam" id="PF00293">
    <property type="entry name" value="NUDIX"/>
    <property type="match status" value="1"/>
</dbReference>
<organism evidence="4 5">
    <name type="scientific">Actinomadura soli</name>
    <dbReference type="NCBI Taxonomy" id="2508997"/>
    <lineage>
        <taxon>Bacteria</taxon>
        <taxon>Bacillati</taxon>
        <taxon>Actinomycetota</taxon>
        <taxon>Actinomycetes</taxon>
        <taxon>Streptosporangiales</taxon>
        <taxon>Thermomonosporaceae</taxon>
        <taxon>Actinomadura</taxon>
    </lineage>
</organism>
<dbReference type="RefSeq" id="WP_138646817.1">
    <property type="nucleotide sequence ID" value="NZ_VCKW01000105.1"/>
</dbReference>
<dbReference type="PROSITE" id="PS51462">
    <property type="entry name" value="NUDIX"/>
    <property type="match status" value="1"/>
</dbReference>
<gene>
    <name evidence="4" type="ORF">ETD83_20840</name>
</gene>
<dbReference type="AlphaFoldDB" id="A0A5C4J9C1"/>
<dbReference type="GO" id="GO:0016787">
    <property type="term" value="F:hydrolase activity"/>
    <property type="evidence" value="ECO:0007669"/>
    <property type="project" value="UniProtKB-KW"/>
</dbReference>
<dbReference type="InterPro" id="IPR015797">
    <property type="entry name" value="NUDIX_hydrolase-like_dom_sf"/>
</dbReference>
<evidence type="ECO:0000313" key="4">
    <source>
        <dbReference type="EMBL" id="TMQ96806.1"/>
    </source>
</evidence>
<sequence length="181" mass="20101">MSEIESPFKLVGTRVVYDNGWIRVDEDSVIRPGGKEGIFGVVNMKEGSTVLPLTEDQDVFLAREYKYGIGKFSIEAMSGGLDVGEDPTDAAKRELMEELGFKAQQWDYLGYVDPFTTVVRSRNHMFLARGLEQGVAQDDPGEVIETIRLPLSEAVEMVLKAEITHSASCVLILKAHLHLRA</sequence>
<dbReference type="SUPFAM" id="SSF55811">
    <property type="entry name" value="Nudix"/>
    <property type="match status" value="1"/>
</dbReference>
<evidence type="ECO:0000259" key="3">
    <source>
        <dbReference type="PROSITE" id="PS51462"/>
    </source>
</evidence>
<dbReference type="InterPro" id="IPR000086">
    <property type="entry name" value="NUDIX_hydrolase_dom"/>
</dbReference>
<dbReference type="GO" id="GO:0006753">
    <property type="term" value="P:nucleoside phosphate metabolic process"/>
    <property type="evidence" value="ECO:0007669"/>
    <property type="project" value="TreeGrafter"/>
</dbReference>
<comment type="caution">
    <text evidence="4">The sequence shown here is derived from an EMBL/GenBank/DDBJ whole genome shotgun (WGS) entry which is preliminary data.</text>
</comment>
<dbReference type="Gene3D" id="3.90.79.10">
    <property type="entry name" value="Nucleoside Triphosphate Pyrophosphohydrolase"/>
    <property type="match status" value="1"/>
</dbReference>
<comment type="cofactor">
    <cofactor evidence="1">
        <name>Mg(2+)</name>
        <dbReference type="ChEBI" id="CHEBI:18420"/>
    </cofactor>
</comment>
<proteinExistence type="predicted"/>
<protein>
    <submittedName>
        <fullName evidence="4">NUDIX hydrolase</fullName>
    </submittedName>
</protein>
<reference evidence="4 5" key="1">
    <citation type="submission" date="2019-05" db="EMBL/GenBank/DDBJ databases">
        <title>Draft genome sequence of Actinomadura sp. 14C53.</title>
        <authorList>
            <person name="Saricaoglu S."/>
            <person name="Isik K."/>
        </authorList>
    </citation>
    <scope>NUCLEOTIDE SEQUENCE [LARGE SCALE GENOMIC DNA]</scope>
    <source>
        <strain evidence="4 5">14C53</strain>
    </source>
</reference>
<keyword evidence="2 4" id="KW-0378">Hydrolase</keyword>
<dbReference type="InterPro" id="IPR020084">
    <property type="entry name" value="NUDIX_hydrolase_CS"/>
</dbReference>
<feature type="domain" description="Nudix hydrolase" evidence="3">
    <location>
        <begin position="43"/>
        <end position="171"/>
    </location>
</feature>
<dbReference type="GO" id="GO:0019693">
    <property type="term" value="P:ribose phosphate metabolic process"/>
    <property type="evidence" value="ECO:0007669"/>
    <property type="project" value="TreeGrafter"/>
</dbReference>
<evidence type="ECO:0000313" key="5">
    <source>
        <dbReference type="Proteomes" id="UP000309174"/>
    </source>
</evidence>
<dbReference type="OrthoDB" id="177518at2"/>
<dbReference type="PANTHER" id="PTHR11839:SF18">
    <property type="entry name" value="NUDIX HYDROLASE DOMAIN-CONTAINING PROTEIN"/>
    <property type="match status" value="1"/>
</dbReference>
<dbReference type="PROSITE" id="PS00893">
    <property type="entry name" value="NUDIX_BOX"/>
    <property type="match status" value="1"/>
</dbReference>
<evidence type="ECO:0000256" key="2">
    <source>
        <dbReference type="ARBA" id="ARBA00022801"/>
    </source>
</evidence>
<dbReference type="PANTHER" id="PTHR11839">
    <property type="entry name" value="UDP/ADP-SUGAR PYROPHOSPHATASE"/>
    <property type="match status" value="1"/>
</dbReference>
<evidence type="ECO:0000256" key="1">
    <source>
        <dbReference type="ARBA" id="ARBA00001946"/>
    </source>
</evidence>
<accession>A0A5C4J9C1</accession>